<dbReference type="EMBL" id="BOQE01000001">
    <property type="protein sequence ID" value="GIM45170.1"/>
    <property type="molecule type" value="Genomic_DNA"/>
</dbReference>
<dbReference type="InterPro" id="IPR045864">
    <property type="entry name" value="aa-tRNA-synth_II/BPL/LPL"/>
</dbReference>
<dbReference type="AlphaFoldDB" id="A0AAV4LBK3"/>
<dbReference type="Pfam" id="PF21948">
    <property type="entry name" value="LplA-B_cat"/>
    <property type="match status" value="1"/>
</dbReference>
<comment type="caution">
    <text evidence="2">The sequence shown here is derived from an EMBL/GenBank/DDBJ whole genome shotgun (WGS) entry which is preliminary data.</text>
</comment>
<organism evidence="2 3">
    <name type="scientific">Collibacillus ludicampi</name>
    <dbReference type="NCBI Taxonomy" id="2771369"/>
    <lineage>
        <taxon>Bacteria</taxon>
        <taxon>Bacillati</taxon>
        <taxon>Bacillota</taxon>
        <taxon>Bacilli</taxon>
        <taxon>Bacillales</taxon>
        <taxon>Alicyclobacillaceae</taxon>
        <taxon>Collibacillus</taxon>
    </lineage>
</organism>
<keyword evidence="3" id="KW-1185">Reference proteome</keyword>
<proteinExistence type="predicted"/>
<sequence length="283" mass="31921">MMTLEQLVKEIRFLNHADRIVTHDPLWNHALDEGIAHAVAAGQVQPTLRLWRYHQAFMLGRRDERLPGFKQATEWACAQGFDVAVRPSGGACVILDQGVLNVSLILPIGDQGSLSIRAGFEALADLISMSLEGWSSVEIGEVYGSYCPGDFDIAISGYKFSGIAQRRIAGAIAIQAFLLVEGRGQEHVTRIAEWYERAGLHLVEPKHRPLPEVKQGTIRSMNEHFLPPLRMDEVIHRLKFAVQRKRITVFDTGLTDEEHSYAIRERQRFSQVLRLPSFQRITS</sequence>
<dbReference type="InterPro" id="IPR050664">
    <property type="entry name" value="Octanoyltrans_LipM/LipL"/>
</dbReference>
<dbReference type="GO" id="GO:0140096">
    <property type="term" value="F:catalytic activity, acting on a protein"/>
    <property type="evidence" value="ECO:0007669"/>
    <property type="project" value="UniProtKB-ARBA"/>
</dbReference>
<dbReference type="RefSeq" id="WP_282198395.1">
    <property type="nucleotide sequence ID" value="NZ_BOQE01000001.1"/>
</dbReference>
<dbReference type="GO" id="GO:0009249">
    <property type="term" value="P:protein lipoylation"/>
    <property type="evidence" value="ECO:0007669"/>
    <property type="project" value="UniProtKB-ARBA"/>
</dbReference>
<dbReference type="PANTHER" id="PTHR43679:SF2">
    <property type="entry name" value="OCTANOYL-[GCVH]:PROTEIN N-OCTANOYLTRANSFERASE"/>
    <property type="match status" value="1"/>
</dbReference>
<feature type="domain" description="BPL/LPL catalytic" evidence="1">
    <location>
        <begin position="42"/>
        <end position="229"/>
    </location>
</feature>
<protein>
    <submittedName>
        <fullName evidence="2">Octanoyl-[GcvH]:protein N-octanoyltransferase</fullName>
    </submittedName>
</protein>
<dbReference type="PROSITE" id="PS51733">
    <property type="entry name" value="BPL_LPL_CATALYTIC"/>
    <property type="match status" value="1"/>
</dbReference>
<gene>
    <name evidence="2" type="primary">lipL</name>
    <name evidence="2" type="ORF">DNHGIG_07190</name>
</gene>
<dbReference type="SUPFAM" id="SSF55681">
    <property type="entry name" value="Class II aaRS and biotin synthetases"/>
    <property type="match status" value="1"/>
</dbReference>
<dbReference type="GO" id="GO:0016740">
    <property type="term" value="F:transferase activity"/>
    <property type="evidence" value="ECO:0007669"/>
    <property type="project" value="UniProtKB-ARBA"/>
</dbReference>
<dbReference type="PANTHER" id="PTHR43679">
    <property type="entry name" value="OCTANOYLTRANSFERASE LIPM-RELATED"/>
    <property type="match status" value="1"/>
</dbReference>
<name>A0AAV4LBK3_9BACL</name>
<evidence type="ECO:0000259" key="1">
    <source>
        <dbReference type="PROSITE" id="PS51733"/>
    </source>
</evidence>
<dbReference type="InterPro" id="IPR004143">
    <property type="entry name" value="BPL_LPL_catalytic"/>
</dbReference>
<dbReference type="Proteomes" id="UP001057291">
    <property type="component" value="Unassembled WGS sequence"/>
</dbReference>
<evidence type="ECO:0000313" key="2">
    <source>
        <dbReference type="EMBL" id="GIM45170.1"/>
    </source>
</evidence>
<accession>A0AAV4LBK3</accession>
<evidence type="ECO:0000313" key="3">
    <source>
        <dbReference type="Proteomes" id="UP001057291"/>
    </source>
</evidence>
<reference evidence="2" key="1">
    <citation type="journal article" date="2023" name="Int. J. Syst. Evol. Microbiol.">
        <title>Collibacillus ludicampi gen. nov., sp. nov., a new soil bacterium of the family Alicyclobacillaceae.</title>
        <authorList>
            <person name="Jojima T."/>
            <person name="Ioku Y."/>
            <person name="Fukuta Y."/>
            <person name="Shirasaka N."/>
            <person name="Matsumura Y."/>
            <person name="Mori M."/>
        </authorList>
    </citation>
    <scope>NUCLEOTIDE SEQUENCE</scope>
    <source>
        <strain evidence="2">TP075</strain>
    </source>
</reference>
<dbReference type="Gene3D" id="3.30.930.10">
    <property type="entry name" value="Bira Bifunctional Protein, Domain 2"/>
    <property type="match status" value="1"/>
</dbReference>